<evidence type="ECO:0000256" key="1">
    <source>
        <dbReference type="ARBA" id="ARBA00004418"/>
    </source>
</evidence>
<reference evidence="6 7" key="1">
    <citation type="submission" date="2018-05" db="EMBL/GenBank/DDBJ databases">
        <title>Streptomyces venezuelae.</title>
        <authorList>
            <person name="Kim W."/>
            <person name="Lee N."/>
            <person name="Cho B.-K."/>
        </authorList>
    </citation>
    <scope>NUCLEOTIDE SEQUENCE [LARGE SCALE GENOMIC DNA]</scope>
    <source>
        <strain evidence="6 7">ATCC 14585</strain>
    </source>
</reference>
<dbReference type="InterPro" id="IPR038352">
    <property type="entry name" value="Imelysin_sf"/>
</dbReference>
<protein>
    <submittedName>
        <fullName evidence="6">Peptidase M75</fullName>
    </submittedName>
</protein>
<sequence length="388" mass="41913">MRPARVPVVTAVVAAAALTAVTGCTEKSDAKGGGANSVSVTASDDKCEVSKKELSAGHVELAIENKGSKVTEVYLLFPDDRIVSERENIGPGTKQKLTAEVKAGSYEIACKPGMKGDGIRQKVTVTGGGKTAKRDPRLDKAVAEYRAYAQAQADQTLPATKTFTDAVRKGDLDAAKKAYATSRIGWERTEPVAESFGDIDPKVDVREDGLEEGQDLEKDWTGWHRLERALWKDKKIGKREKALATQLDKDLLDWQKRVGKAVITPTSMANGAKELLDEVATGKVTGEEERYSHTDLVDFKANVEGAQKSYELLKPVAAENDPALTKELDKQFAALDKLLEKHREGGAGSYAFTSYDKVGKADRKELHDGVNALAEPLSKLAAAVAKSK</sequence>
<dbReference type="EMBL" id="CP029191">
    <property type="protein sequence ID" value="QES45868.1"/>
    <property type="molecule type" value="Genomic_DNA"/>
</dbReference>
<dbReference type="NCBIfam" id="NF007697">
    <property type="entry name" value="PRK10378.1"/>
    <property type="match status" value="1"/>
</dbReference>
<dbReference type="NCBIfam" id="NF041757">
    <property type="entry name" value="EfeO"/>
    <property type="match status" value="1"/>
</dbReference>
<dbReference type="GO" id="GO:0042597">
    <property type="term" value="C:periplasmic space"/>
    <property type="evidence" value="ECO:0007669"/>
    <property type="project" value="UniProtKB-SubCell"/>
</dbReference>
<dbReference type="PANTHER" id="PTHR39192:SF1">
    <property type="entry name" value="IRON UPTAKE SYSTEM COMPONENT EFEO"/>
    <property type="match status" value="1"/>
</dbReference>
<evidence type="ECO:0000313" key="6">
    <source>
        <dbReference type="EMBL" id="QES45868.1"/>
    </source>
</evidence>
<name>A0A5P2CVT5_STRVZ</name>
<dbReference type="Gene3D" id="1.20.1420.20">
    <property type="entry name" value="M75 peptidase, HXXE motif"/>
    <property type="match status" value="1"/>
</dbReference>
<accession>A0A5P2CVT5</accession>
<evidence type="ECO:0000259" key="5">
    <source>
        <dbReference type="Pfam" id="PF13473"/>
    </source>
</evidence>
<dbReference type="PANTHER" id="PTHR39192">
    <property type="entry name" value="IRON UPTAKE SYSTEM COMPONENT EFEO"/>
    <property type="match status" value="1"/>
</dbReference>
<proteinExistence type="inferred from homology"/>
<dbReference type="Gene3D" id="2.60.40.420">
    <property type="entry name" value="Cupredoxins - blue copper proteins"/>
    <property type="match status" value="1"/>
</dbReference>
<dbReference type="Proteomes" id="UP000324015">
    <property type="component" value="Chromosome"/>
</dbReference>
<dbReference type="InterPro" id="IPR018976">
    <property type="entry name" value="Imelysin-like"/>
</dbReference>
<evidence type="ECO:0000259" key="4">
    <source>
        <dbReference type="Pfam" id="PF09375"/>
    </source>
</evidence>
<dbReference type="InterPro" id="IPR050894">
    <property type="entry name" value="EfeM/EfeO_iron_uptake"/>
</dbReference>
<dbReference type="Pfam" id="PF09375">
    <property type="entry name" value="Peptidase_M75"/>
    <property type="match status" value="1"/>
</dbReference>
<gene>
    <name evidence="6" type="ORF">DEJ49_10010</name>
</gene>
<dbReference type="PROSITE" id="PS51257">
    <property type="entry name" value="PROKAR_LIPOPROTEIN"/>
    <property type="match status" value="1"/>
</dbReference>
<keyword evidence="3" id="KW-0732">Signal</keyword>
<dbReference type="Pfam" id="PF13473">
    <property type="entry name" value="Cupredoxin_1"/>
    <property type="match status" value="1"/>
</dbReference>
<dbReference type="InterPro" id="IPR034981">
    <property type="entry name" value="Imelysin-like_EfeO/Algp7"/>
</dbReference>
<organism evidence="6 7">
    <name type="scientific">Streptomyces venezuelae</name>
    <dbReference type="NCBI Taxonomy" id="54571"/>
    <lineage>
        <taxon>Bacteria</taxon>
        <taxon>Bacillati</taxon>
        <taxon>Actinomycetota</taxon>
        <taxon>Actinomycetes</taxon>
        <taxon>Kitasatosporales</taxon>
        <taxon>Streptomycetaceae</taxon>
        <taxon>Streptomyces</taxon>
    </lineage>
</organism>
<feature type="domain" description="Imelysin-like" evidence="4">
    <location>
        <begin position="141"/>
        <end position="380"/>
    </location>
</feature>
<feature type="domain" description="EfeO-type cupredoxin-like" evidence="5">
    <location>
        <begin position="16"/>
        <end position="125"/>
    </location>
</feature>
<comment type="similarity">
    <text evidence="2">Belongs to the EfeM/EfeO family.</text>
</comment>
<dbReference type="RefSeq" id="WP_150188138.1">
    <property type="nucleotide sequence ID" value="NZ_CP029191.1"/>
</dbReference>
<dbReference type="CDD" id="cd14656">
    <property type="entry name" value="Imelysin-like_EfeO"/>
    <property type="match status" value="1"/>
</dbReference>
<evidence type="ECO:0000256" key="2">
    <source>
        <dbReference type="ARBA" id="ARBA00005989"/>
    </source>
</evidence>
<dbReference type="InterPro" id="IPR008972">
    <property type="entry name" value="Cupredoxin"/>
</dbReference>
<dbReference type="AlphaFoldDB" id="A0A5P2CVT5"/>
<evidence type="ECO:0000313" key="7">
    <source>
        <dbReference type="Proteomes" id="UP000324015"/>
    </source>
</evidence>
<dbReference type="InterPro" id="IPR053377">
    <property type="entry name" value="Iron_uptake_EfeM/EfeO"/>
</dbReference>
<evidence type="ECO:0000256" key="3">
    <source>
        <dbReference type="ARBA" id="ARBA00022729"/>
    </source>
</evidence>
<dbReference type="InterPro" id="IPR028096">
    <property type="entry name" value="EfeO_Cupredoxin"/>
</dbReference>
<comment type="subcellular location">
    <subcellularLocation>
        <location evidence="1">Periplasm</location>
    </subcellularLocation>
</comment>